<evidence type="ECO:0000259" key="9">
    <source>
        <dbReference type="Pfam" id="PF25987"/>
    </source>
</evidence>
<feature type="region of interest" description="Disordered" evidence="7">
    <location>
        <begin position="655"/>
        <end position="692"/>
    </location>
</feature>
<comment type="subcellular location">
    <subcellularLocation>
        <location evidence="1">Membrane</location>
        <topology evidence="1">Multi-pass membrane protein</topology>
    </subcellularLocation>
</comment>
<gene>
    <name evidence="10" type="ORF">P5673_016223</name>
</gene>
<feature type="transmembrane region" description="Helical" evidence="8">
    <location>
        <begin position="341"/>
        <end position="368"/>
    </location>
</feature>
<dbReference type="Proteomes" id="UP001249851">
    <property type="component" value="Unassembled WGS sequence"/>
</dbReference>
<proteinExistence type="predicted"/>
<evidence type="ECO:0000313" key="10">
    <source>
        <dbReference type="EMBL" id="KAK2561085.1"/>
    </source>
</evidence>
<reference evidence="10" key="2">
    <citation type="journal article" date="2023" name="Science">
        <title>Genomic signatures of disease resistance in endangered staghorn corals.</title>
        <authorList>
            <person name="Vollmer S.V."/>
            <person name="Selwyn J.D."/>
            <person name="Despard B.A."/>
            <person name="Roesel C.L."/>
        </authorList>
    </citation>
    <scope>NUCLEOTIDE SEQUENCE</scope>
    <source>
        <strain evidence="10">K2</strain>
    </source>
</reference>
<dbReference type="InterPro" id="IPR052836">
    <property type="entry name" value="PRRT_domain-containing"/>
</dbReference>
<evidence type="ECO:0000256" key="5">
    <source>
        <dbReference type="ARBA" id="ARBA00022989"/>
    </source>
</evidence>
<keyword evidence="4" id="KW-0732">Signal</keyword>
<evidence type="ECO:0000256" key="3">
    <source>
        <dbReference type="ARBA" id="ARBA00022692"/>
    </source>
</evidence>
<comment type="caution">
    <text evidence="10">The sequence shown here is derived from an EMBL/GenBank/DDBJ whole genome shotgun (WGS) entry which is preliminary data.</text>
</comment>
<evidence type="ECO:0000256" key="6">
    <source>
        <dbReference type="ARBA" id="ARBA00023136"/>
    </source>
</evidence>
<keyword evidence="3 8" id="KW-0812">Transmembrane</keyword>
<evidence type="ECO:0000256" key="4">
    <source>
        <dbReference type="ARBA" id="ARBA00022729"/>
    </source>
</evidence>
<keyword evidence="2" id="KW-0597">Phosphoprotein</keyword>
<accession>A0AAD9QHN2</accession>
<organism evidence="10 11">
    <name type="scientific">Acropora cervicornis</name>
    <name type="common">Staghorn coral</name>
    <dbReference type="NCBI Taxonomy" id="6130"/>
    <lineage>
        <taxon>Eukaryota</taxon>
        <taxon>Metazoa</taxon>
        <taxon>Cnidaria</taxon>
        <taxon>Anthozoa</taxon>
        <taxon>Hexacorallia</taxon>
        <taxon>Scleractinia</taxon>
        <taxon>Astrocoeniina</taxon>
        <taxon>Acroporidae</taxon>
        <taxon>Acropora</taxon>
    </lineage>
</organism>
<name>A0AAD9QHN2_ACRCE</name>
<protein>
    <recommendedName>
        <fullName evidence="9">Proline-rich transmembrane protein 3/4 domain-containing protein</fullName>
    </recommendedName>
</protein>
<evidence type="ECO:0000256" key="8">
    <source>
        <dbReference type="SAM" id="Phobius"/>
    </source>
</evidence>
<evidence type="ECO:0000256" key="7">
    <source>
        <dbReference type="SAM" id="MobiDB-lite"/>
    </source>
</evidence>
<dbReference type="EMBL" id="JARQWQ010000034">
    <property type="protein sequence ID" value="KAK2561085.1"/>
    <property type="molecule type" value="Genomic_DNA"/>
</dbReference>
<keyword evidence="11" id="KW-1185">Reference proteome</keyword>
<sequence>MLYIRQEREKILLAWLETFNEAKALSTEKHKIERRQINSHQPFSASGTQLINSTMLSTPLNVNPSATKSLMVPRGSSSLESATSMKSTSSTNQPIPEKEISTYASTMPLSEGEVKPKGESEPENEPEGETKSETAAEPETWSEPGPEWEKAFKLWKAAWPIHVYLFATAFLFISIYAGYYVVLNIYDGLGRKYLSVCLNAMVLLFGMTRALVLFFDPYHQGDLIDALFFMRLLWSIGGPCLTASDSLIILALVETARVSVAPPMFQKLRTISIVIAIHFVLVVVADTLVSVYMEAKLMILLCQVFFSVWGITLGSGYVRLAYILDKKLFSHKIEKDKADKIYIYLIYASGAANFFICGVMIYTMVSVFGVYTDIAFVDAWHWLTLQTLFRSGEVATCVLIFTVSAKRTRIKAAVDEISEFDSRSQISDTSPGFSAFRKLRTFCNRFMDRGNVVDISNLGYGAENLTTITKVHSNDDTISNGDKSAIPFKASHARGRERRQSLFSHMQKTAIDNKISQLEEAPAVVPSGRRKRRQSLFSAMHEASIDSAISNFANSLSQTNGNIVSRTQVSEEVCNAGQKEPTASTRGFPRRERRTNVFSVRQETMLEKASNRQAVMEDIKEESVYERESETIARPSLAKKRSSERLRQIVSSMFPSIGGNRIGSQADPNHISEVDEKDISCADPESNHTELQ</sequence>
<feature type="transmembrane region" description="Helical" evidence="8">
    <location>
        <begin position="298"/>
        <end position="320"/>
    </location>
</feature>
<feature type="transmembrane region" description="Helical" evidence="8">
    <location>
        <begin position="161"/>
        <end position="181"/>
    </location>
</feature>
<keyword evidence="6 8" id="KW-0472">Membrane</keyword>
<evidence type="ECO:0000313" key="11">
    <source>
        <dbReference type="Proteomes" id="UP001249851"/>
    </source>
</evidence>
<reference evidence="10" key="1">
    <citation type="journal article" date="2023" name="G3 (Bethesda)">
        <title>Whole genome assembly and annotation of the endangered Caribbean coral Acropora cervicornis.</title>
        <authorList>
            <person name="Selwyn J.D."/>
            <person name="Vollmer S.V."/>
        </authorList>
    </citation>
    <scope>NUCLEOTIDE SEQUENCE</scope>
    <source>
        <strain evidence="10">K2</strain>
    </source>
</reference>
<dbReference type="InterPro" id="IPR059081">
    <property type="entry name" value="PRRT3-4"/>
</dbReference>
<evidence type="ECO:0000256" key="1">
    <source>
        <dbReference type="ARBA" id="ARBA00004141"/>
    </source>
</evidence>
<feature type="compositionally biased region" description="Polar residues" evidence="7">
    <location>
        <begin position="75"/>
        <end position="94"/>
    </location>
</feature>
<feature type="compositionally biased region" description="Basic and acidic residues" evidence="7">
    <location>
        <begin position="670"/>
        <end position="692"/>
    </location>
</feature>
<feature type="transmembrane region" description="Helical" evidence="8">
    <location>
        <begin position="273"/>
        <end position="292"/>
    </location>
</feature>
<dbReference type="PANTHER" id="PTHR35578">
    <property type="entry name" value="PROLINE-RICH TRANSMEMBRANE PROTEIN 4-RELATED"/>
    <property type="match status" value="1"/>
</dbReference>
<dbReference type="Pfam" id="PF25987">
    <property type="entry name" value="PRRT3"/>
    <property type="match status" value="1"/>
</dbReference>
<feature type="region of interest" description="Disordered" evidence="7">
    <location>
        <begin position="70"/>
        <end position="145"/>
    </location>
</feature>
<feature type="transmembrane region" description="Helical" evidence="8">
    <location>
        <begin position="193"/>
        <end position="212"/>
    </location>
</feature>
<dbReference type="AlphaFoldDB" id="A0AAD9QHN2"/>
<keyword evidence="5 8" id="KW-1133">Transmembrane helix</keyword>
<evidence type="ECO:0000256" key="2">
    <source>
        <dbReference type="ARBA" id="ARBA00022553"/>
    </source>
</evidence>
<dbReference type="PANTHER" id="PTHR35578:SF7">
    <property type="entry name" value="G-PROTEIN COUPLED RECEPTORS FAMILY 1 PROFILE DOMAIN-CONTAINING PROTEIN"/>
    <property type="match status" value="1"/>
</dbReference>
<feature type="domain" description="Proline-rich transmembrane protein 3/4" evidence="9">
    <location>
        <begin position="138"/>
        <end position="405"/>
    </location>
</feature>
<feature type="transmembrane region" description="Helical" evidence="8">
    <location>
        <begin position="232"/>
        <end position="253"/>
    </location>
</feature>